<dbReference type="EMBL" id="WPAF01000009">
    <property type="protein sequence ID" value="KAF0134339.1"/>
    <property type="molecule type" value="Genomic_DNA"/>
</dbReference>
<evidence type="ECO:0000313" key="2">
    <source>
        <dbReference type="Proteomes" id="UP000488506"/>
    </source>
</evidence>
<reference evidence="1 2" key="1">
    <citation type="submission" date="2019-12" db="EMBL/GenBank/DDBJ databases">
        <authorList>
            <person name="Wolfe R."/>
            <person name="Danczak R."/>
            <person name="Wilkins M."/>
        </authorList>
    </citation>
    <scope>NUCLEOTIDE SEQUENCE [LARGE SCALE GENOMIC DNA]</scope>
    <source>
        <strain evidence="1">X2_MaxBin.013</strain>
    </source>
</reference>
<name>A0A833L188_UNCSA</name>
<sequence>MINAVNQSSKLMVGRADTKKVLRNFYDTMITIMNDYSDTSKPVTLFGTTYVGDQKQGIGFSLSFGQYMNNMTNAIETITNIQSFLTKLEQDVSKMG</sequence>
<accession>A0A833L188</accession>
<comment type="caution">
    <text evidence="1">The sequence shown here is derived from an EMBL/GenBank/DDBJ whole genome shotgun (WGS) entry which is preliminary data.</text>
</comment>
<gene>
    <name evidence="1" type="ORF">FD145_719</name>
</gene>
<dbReference type="Proteomes" id="UP000488506">
    <property type="component" value="Unassembled WGS sequence"/>
</dbReference>
<proteinExistence type="predicted"/>
<evidence type="ECO:0000313" key="1">
    <source>
        <dbReference type="EMBL" id="KAF0134339.1"/>
    </source>
</evidence>
<organism evidence="1 2">
    <name type="scientific">Candidatus Saganbacteria bacterium</name>
    <dbReference type="NCBI Taxonomy" id="2575572"/>
    <lineage>
        <taxon>Bacteria</taxon>
        <taxon>Bacillati</taxon>
        <taxon>Saganbacteria</taxon>
    </lineage>
</organism>
<protein>
    <submittedName>
        <fullName evidence="1">Uncharacterized protein</fullName>
    </submittedName>
</protein>
<dbReference type="AlphaFoldDB" id="A0A833L188"/>